<dbReference type="RefSeq" id="WP_093660956.1">
    <property type="nucleotide sequence ID" value="NZ_FOET01000010.1"/>
</dbReference>
<keyword evidence="5" id="KW-0663">Pyridoxal phosphate</keyword>
<dbReference type="InterPro" id="IPR000644">
    <property type="entry name" value="CBS_dom"/>
</dbReference>
<keyword evidence="6 11" id="KW-0129">CBS domain</keyword>
<dbReference type="GO" id="GO:0006535">
    <property type="term" value="P:cysteine biosynthetic process from serine"/>
    <property type="evidence" value="ECO:0007669"/>
    <property type="project" value="InterPro"/>
</dbReference>
<dbReference type="AlphaFoldDB" id="A0A1H9H6C0"/>
<sequence length="469" mass="49888">MQYHDSMIELVGNTPLVKLNNVAAGIRATVLAKVEYFNPGGSVKDRIAVRMIEAAERSGELKPGGVIVEPTSGNTGVGLAIVAQQKGYRCIFVCPDKVSTDKINTLRAYGAEVVVCPTAVDPEHPDSYYNVSDRLVRETPGAWKPDQYSNPNNPLSHYETTGPELWEQTDGRITHFVAGIGTGGTISGIGRYLKEVSGGKVRIVGADPEGSVYSGGSGRPYLVEGVGEDFWPSAYDPEVTDEIVAVSDKDSFRMTRRLAREEGLLVGGSCGMAVVAALRVAERLGEDDTVVVLLPDGGRGYLSKIFNDEWMADYGFLEEGEPTQARVGDVLRRKEGGLPSLVHMHPEETVGEAVEVLREYGVSQMPVVKPGAGHPDVMAAEVVGSIVERDLLDALFTGRAKLEDPLEAHMSAPLPQVGSGEPVADLMAVLEGADAAIVLVEGKPTGVVSRQDLLAFLTRSSAAGSGGTE</sequence>
<dbReference type="SUPFAM" id="SSF53686">
    <property type="entry name" value="Tryptophan synthase beta subunit-like PLP-dependent enzymes"/>
    <property type="match status" value="1"/>
</dbReference>
<dbReference type="EMBL" id="FOET01000010">
    <property type="protein sequence ID" value="SEQ57875.1"/>
    <property type="molecule type" value="Genomic_DNA"/>
</dbReference>
<evidence type="ECO:0000256" key="1">
    <source>
        <dbReference type="ARBA" id="ARBA00001933"/>
    </source>
</evidence>
<dbReference type="STRING" id="403935.SAMN05216481_110135"/>
<evidence type="ECO:0000256" key="7">
    <source>
        <dbReference type="ARBA" id="ARBA00023239"/>
    </source>
</evidence>
<protein>
    <recommendedName>
        <fullName evidence="8 10">Cystathionine beta-synthase</fullName>
        <ecNumber evidence="4 10">4.2.1.22</ecNumber>
    </recommendedName>
</protein>
<comment type="cofactor">
    <cofactor evidence="1">
        <name>pyridoxal 5'-phosphate</name>
        <dbReference type="ChEBI" id="CHEBI:597326"/>
    </cofactor>
</comment>
<dbReference type="PROSITE" id="PS00901">
    <property type="entry name" value="CYS_SYNTHASE"/>
    <property type="match status" value="1"/>
</dbReference>
<evidence type="ECO:0000256" key="10">
    <source>
        <dbReference type="NCBIfam" id="TIGR01137"/>
    </source>
</evidence>
<dbReference type="GO" id="GO:0016765">
    <property type="term" value="F:transferase activity, transferring alkyl or aryl (other than methyl) groups"/>
    <property type="evidence" value="ECO:0007669"/>
    <property type="project" value="UniProtKB-ARBA"/>
</dbReference>
<dbReference type="InterPro" id="IPR046353">
    <property type="entry name" value="CBS_C"/>
</dbReference>
<proteinExistence type="inferred from homology"/>
<evidence type="ECO:0000256" key="11">
    <source>
        <dbReference type="PROSITE-ProRule" id="PRU00703"/>
    </source>
</evidence>
<dbReference type="FunFam" id="3.40.50.1100:FF:000003">
    <property type="entry name" value="Cystathionine beta-synthase"/>
    <property type="match status" value="1"/>
</dbReference>
<evidence type="ECO:0000256" key="5">
    <source>
        <dbReference type="ARBA" id="ARBA00022898"/>
    </source>
</evidence>
<feature type="domain" description="CBS" evidence="12">
    <location>
        <begin position="337"/>
        <end position="402"/>
    </location>
</feature>
<dbReference type="Gene3D" id="3.10.580.10">
    <property type="entry name" value="CBS-domain"/>
    <property type="match status" value="1"/>
</dbReference>
<dbReference type="InterPro" id="IPR036052">
    <property type="entry name" value="TrpB-like_PALP_sf"/>
</dbReference>
<evidence type="ECO:0000256" key="8">
    <source>
        <dbReference type="ARBA" id="ARBA00026192"/>
    </source>
</evidence>
<dbReference type="InterPro" id="IPR001216">
    <property type="entry name" value="P-phosphate_BS"/>
</dbReference>
<dbReference type="InterPro" id="IPR001926">
    <property type="entry name" value="TrpB-like_PALP"/>
</dbReference>
<dbReference type="GO" id="GO:0004122">
    <property type="term" value="F:cystathionine beta-synthase activity"/>
    <property type="evidence" value="ECO:0007669"/>
    <property type="project" value="UniProtKB-UniRule"/>
</dbReference>
<dbReference type="InterPro" id="IPR005857">
    <property type="entry name" value="Cysta_beta_synth"/>
</dbReference>
<comment type="similarity">
    <text evidence="3">Belongs to the cysteine synthase/cystathionine beta-synthase family.</text>
</comment>
<accession>A0A1H9H6C0</accession>
<dbReference type="SUPFAM" id="SSF54631">
    <property type="entry name" value="CBS-domain pair"/>
    <property type="match status" value="1"/>
</dbReference>
<dbReference type="GO" id="GO:0019343">
    <property type="term" value="P:cysteine biosynthetic process via cystathionine"/>
    <property type="evidence" value="ECO:0007669"/>
    <property type="project" value="InterPro"/>
</dbReference>
<evidence type="ECO:0000313" key="13">
    <source>
        <dbReference type="EMBL" id="SEQ57875.1"/>
    </source>
</evidence>
<name>A0A1H9H6C0_9ACTN</name>
<dbReference type="NCBIfam" id="TIGR01137">
    <property type="entry name" value="cysta_beta"/>
    <property type="match status" value="1"/>
</dbReference>
<dbReference type="SMART" id="SM00116">
    <property type="entry name" value="CBS"/>
    <property type="match status" value="2"/>
</dbReference>
<evidence type="ECO:0000256" key="9">
    <source>
        <dbReference type="ARBA" id="ARBA00047490"/>
    </source>
</evidence>
<dbReference type="Pfam" id="PF00291">
    <property type="entry name" value="PALP"/>
    <property type="match status" value="1"/>
</dbReference>
<gene>
    <name evidence="13" type="ORF">SAMN05216481_110135</name>
</gene>
<dbReference type="CDD" id="cd04608">
    <property type="entry name" value="CBS_pair_CBS"/>
    <property type="match status" value="1"/>
</dbReference>
<evidence type="ECO:0000259" key="12">
    <source>
        <dbReference type="PROSITE" id="PS51371"/>
    </source>
</evidence>
<dbReference type="CDD" id="cd01561">
    <property type="entry name" value="CBS_like"/>
    <property type="match status" value="1"/>
</dbReference>
<keyword evidence="14" id="KW-1185">Reference proteome</keyword>
<evidence type="ECO:0000256" key="4">
    <source>
        <dbReference type="ARBA" id="ARBA00012041"/>
    </source>
</evidence>
<dbReference type="PANTHER" id="PTHR10314">
    <property type="entry name" value="CYSTATHIONINE BETA-SYNTHASE"/>
    <property type="match status" value="1"/>
</dbReference>
<evidence type="ECO:0000256" key="2">
    <source>
        <dbReference type="ARBA" id="ARBA00005003"/>
    </source>
</evidence>
<comment type="catalytic activity">
    <reaction evidence="9">
        <text>L-homocysteine + L-serine = L,L-cystathionine + H2O</text>
        <dbReference type="Rhea" id="RHEA:10112"/>
        <dbReference type="ChEBI" id="CHEBI:15377"/>
        <dbReference type="ChEBI" id="CHEBI:33384"/>
        <dbReference type="ChEBI" id="CHEBI:58161"/>
        <dbReference type="ChEBI" id="CHEBI:58199"/>
        <dbReference type="EC" id="4.2.1.22"/>
    </reaction>
</comment>
<organism evidence="13 14">
    <name type="scientific">Streptomyces radiopugnans</name>
    <dbReference type="NCBI Taxonomy" id="403935"/>
    <lineage>
        <taxon>Bacteria</taxon>
        <taxon>Bacillati</taxon>
        <taxon>Actinomycetota</taxon>
        <taxon>Actinomycetes</taxon>
        <taxon>Kitasatosporales</taxon>
        <taxon>Streptomycetaceae</taxon>
        <taxon>Streptomyces</taxon>
    </lineage>
</organism>
<evidence type="ECO:0000256" key="6">
    <source>
        <dbReference type="ARBA" id="ARBA00023122"/>
    </source>
</evidence>
<dbReference type="Pfam" id="PF00571">
    <property type="entry name" value="CBS"/>
    <property type="match status" value="2"/>
</dbReference>
<dbReference type="InterPro" id="IPR046342">
    <property type="entry name" value="CBS_dom_sf"/>
</dbReference>
<comment type="pathway">
    <text evidence="2">Amino-acid biosynthesis; L-cysteine biosynthesis; L-cysteine from L-homocysteine and L-serine: step 1/2.</text>
</comment>
<dbReference type="UniPathway" id="UPA00136">
    <property type="reaction ID" value="UER00201"/>
</dbReference>
<dbReference type="InterPro" id="IPR050214">
    <property type="entry name" value="Cys_Synth/Cystath_Beta-Synth"/>
</dbReference>
<dbReference type="GO" id="GO:0005737">
    <property type="term" value="C:cytoplasm"/>
    <property type="evidence" value="ECO:0007669"/>
    <property type="project" value="InterPro"/>
</dbReference>
<keyword evidence="7" id="KW-0456">Lyase</keyword>
<dbReference type="Gene3D" id="3.40.50.1100">
    <property type="match status" value="2"/>
</dbReference>
<evidence type="ECO:0000256" key="3">
    <source>
        <dbReference type="ARBA" id="ARBA00007103"/>
    </source>
</evidence>
<reference evidence="13 14" key="1">
    <citation type="submission" date="2016-10" db="EMBL/GenBank/DDBJ databases">
        <authorList>
            <person name="de Groot N.N."/>
        </authorList>
    </citation>
    <scope>NUCLEOTIDE SEQUENCE [LARGE SCALE GENOMIC DNA]</scope>
    <source>
        <strain evidence="13 14">CGMCC 4.3519</strain>
    </source>
</reference>
<dbReference type="EC" id="4.2.1.22" evidence="4 10"/>
<dbReference type="Proteomes" id="UP000199055">
    <property type="component" value="Unassembled WGS sequence"/>
</dbReference>
<dbReference type="FunFam" id="3.40.50.1100:FF:000118">
    <property type="entry name" value="Related to CYS4-cystathionine beta-synthase"/>
    <property type="match status" value="1"/>
</dbReference>
<dbReference type="PROSITE" id="PS51371">
    <property type="entry name" value="CBS"/>
    <property type="match status" value="1"/>
</dbReference>
<evidence type="ECO:0000313" key="14">
    <source>
        <dbReference type="Proteomes" id="UP000199055"/>
    </source>
</evidence>
<dbReference type="FunFam" id="3.10.580.10:FF:000022">
    <property type="entry name" value="Cystathionine beta-synthase Cbs"/>
    <property type="match status" value="1"/>
</dbReference>